<dbReference type="Proteomes" id="UP000008370">
    <property type="component" value="Unassembled WGS sequence"/>
</dbReference>
<dbReference type="OrthoDB" id="3044479at2759"/>
<dbReference type="HOGENOM" id="CLU_774121_0_0_1"/>
<dbReference type="AlphaFoldDB" id="K5X3X4"/>
<organism evidence="1 2">
    <name type="scientific">Phanerochaete carnosa (strain HHB-10118-sp)</name>
    <name type="common">White-rot fungus</name>
    <name type="synonym">Peniophora carnosa</name>
    <dbReference type="NCBI Taxonomy" id="650164"/>
    <lineage>
        <taxon>Eukaryota</taxon>
        <taxon>Fungi</taxon>
        <taxon>Dikarya</taxon>
        <taxon>Basidiomycota</taxon>
        <taxon>Agaricomycotina</taxon>
        <taxon>Agaricomycetes</taxon>
        <taxon>Polyporales</taxon>
        <taxon>Phanerochaetaceae</taxon>
        <taxon>Phanerochaete</taxon>
    </lineage>
</organism>
<keyword evidence="2" id="KW-1185">Reference proteome</keyword>
<dbReference type="GeneID" id="18912487"/>
<accession>K5X3X4</accession>
<proteinExistence type="predicted"/>
<dbReference type="InParanoid" id="K5X3X4"/>
<evidence type="ECO:0000313" key="2">
    <source>
        <dbReference type="Proteomes" id="UP000008370"/>
    </source>
</evidence>
<dbReference type="STRING" id="650164.K5X3X4"/>
<dbReference type="EMBL" id="JH930470">
    <property type="protein sequence ID" value="EKM57527.1"/>
    <property type="molecule type" value="Genomic_DNA"/>
</dbReference>
<evidence type="ECO:0000313" key="1">
    <source>
        <dbReference type="EMBL" id="EKM57527.1"/>
    </source>
</evidence>
<dbReference type="RefSeq" id="XP_007392876.1">
    <property type="nucleotide sequence ID" value="XM_007392814.1"/>
</dbReference>
<gene>
    <name evidence="1" type="ORF">PHACADRAFT_206425</name>
</gene>
<dbReference type="KEGG" id="pco:PHACADRAFT_206425"/>
<protein>
    <submittedName>
        <fullName evidence="1">Uncharacterized protein</fullName>
    </submittedName>
</protein>
<reference evidence="1 2" key="1">
    <citation type="journal article" date="2012" name="BMC Genomics">
        <title>Comparative genomics of the white-rot fungi, Phanerochaete carnosa and P. chrysosporium, to elucidate the genetic basis of the distinct wood types they colonize.</title>
        <authorList>
            <person name="Suzuki H."/>
            <person name="MacDonald J."/>
            <person name="Syed K."/>
            <person name="Salamov A."/>
            <person name="Hori C."/>
            <person name="Aerts A."/>
            <person name="Henrissat B."/>
            <person name="Wiebenga A."/>
            <person name="vanKuyk P.A."/>
            <person name="Barry K."/>
            <person name="Lindquist E."/>
            <person name="LaButti K."/>
            <person name="Lapidus A."/>
            <person name="Lucas S."/>
            <person name="Coutinho P."/>
            <person name="Gong Y."/>
            <person name="Samejima M."/>
            <person name="Mahadevan R."/>
            <person name="Abou-Zaid M."/>
            <person name="de Vries R.P."/>
            <person name="Igarashi K."/>
            <person name="Yadav J.S."/>
            <person name="Grigoriev I.V."/>
            <person name="Master E.R."/>
        </authorList>
    </citation>
    <scope>NUCLEOTIDE SEQUENCE [LARGE SCALE GENOMIC DNA]</scope>
    <source>
        <strain evidence="1 2">HHB-10118-sp</strain>
    </source>
</reference>
<name>K5X3X4_PHACS</name>
<sequence>MGSFKLNKRPLYYHLYRPPDAAFDYNKARALWRYALDSVLHAVRTQGRKLSWDFLKDRRHRRAEYVERFMQLDEFNGNWKDLTVRDWIDGGEAMGMLKIEMTATAADIAFYRSLARCIMLREVIHAGVTCFVCRRREGFPATRATCLECSSASNGIDGDTLDFCAEHMVCDSAYGDDENAHKPSHRIVQVRKSIPQRLIHGVVSKAQDQVQLMDSFPTHTDENDNCVMHPRCIRCNKIPEQPYWYCLECNGSTYMCMSCNVKDEKERLSRFASREDYCSAAANTMQGHKWTHSMILYQVVPEMEEPLSVEDRLSSMEENIRNLEDSIRSREDEFSEQLQRLEGMLTQLVSMLAEKRAG</sequence>